<dbReference type="OrthoDB" id="5612368at2"/>
<evidence type="ECO:0000313" key="2">
    <source>
        <dbReference type="Proteomes" id="UP000304864"/>
    </source>
</evidence>
<sequence length="163" mass="17946">MAFSLIIYSDMAYANQAATQAPAPTAMPLVENLQTLGKQALQDNLPIAILFAAEGLKSTENLKDQAIIPALMSGQLNNYVLMAEIHVNTDRTITDFYGEAMPVAEFKDLYNLTSLPVMIFVDGNGDQIIQPLLSGAYDFYYHYLKLSINDALKALGNNKRIPI</sequence>
<keyword evidence="2" id="KW-1185">Reference proteome</keyword>
<gene>
    <name evidence="1" type="ORF">FE785_03205</name>
</gene>
<name>A0A4P9K604_9GAMM</name>
<dbReference type="AlphaFoldDB" id="A0A4P9K604"/>
<protein>
    <submittedName>
        <fullName evidence="1">Uncharacterized protein</fullName>
    </submittedName>
</protein>
<dbReference type="Proteomes" id="UP000304864">
    <property type="component" value="Chromosome"/>
</dbReference>
<evidence type="ECO:0000313" key="1">
    <source>
        <dbReference type="EMBL" id="QCU89716.1"/>
    </source>
</evidence>
<dbReference type="EMBL" id="CP040602">
    <property type="protein sequence ID" value="QCU89716.1"/>
    <property type="molecule type" value="Genomic_DNA"/>
</dbReference>
<organism evidence="1 2">
    <name type="scientific">Thiomicrorhabdus sediminis</name>
    <dbReference type="NCBI Taxonomy" id="2580412"/>
    <lineage>
        <taxon>Bacteria</taxon>
        <taxon>Pseudomonadati</taxon>
        <taxon>Pseudomonadota</taxon>
        <taxon>Gammaproteobacteria</taxon>
        <taxon>Thiotrichales</taxon>
        <taxon>Piscirickettsiaceae</taxon>
        <taxon>Thiomicrorhabdus</taxon>
    </lineage>
</organism>
<dbReference type="RefSeq" id="WP_138564350.1">
    <property type="nucleotide sequence ID" value="NZ_CP040602.1"/>
</dbReference>
<accession>A0A4P9K604</accession>
<reference evidence="1 2" key="1">
    <citation type="submission" date="2019-05" db="EMBL/GenBank/DDBJ databases">
        <title>Thiomicrorhabdus sediminis sp. nov, a novel sulfur-oxidizing bacterium isolated from coastal sediment.</title>
        <authorList>
            <person name="Liu X."/>
        </authorList>
    </citation>
    <scope>NUCLEOTIDE SEQUENCE [LARGE SCALE GENOMIC DNA]</scope>
    <source>
        <strain evidence="1 2">G1</strain>
    </source>
</reference>
<proteinExistence type="predicted"/>
<dbReference type="KEGG" id="thig:FE785_03205"/>